<dbReference type="SUPFAM" id="SSF48264">
    <property type="entry name" value="Cytochrome P450"/>
    <property type="match status" value="1"/>
</dbReference>
<dbReference type="PRINTS" id="PR00359">
    <property type="entry name" value="BP450"/>
</dbReference>
<dbReference type="EMBL" id="JABWGN010000009">
    <property type="protein sequence ID" value="NUW34453.1"/>
    <property type="molecule type" value="Genomic_DNA"/>
</dbReference>
<keyword evidence="2" id="KW-0408">Iron</keyword>
<dbReference type="RefSeq" id="WP_175591904.1">
    <property type="nucleotide sequence ID" value="NZ_JABWGN010000009.1"/>
</dbReference>
<gene>
    <name evidence="3" type="ORF">HTZ77_23870</name>
</gene>
<organism evidence="3 4">
    <name type="scientific">Nonomuraea montanisoli</name>
    <dbReference type="NCBI Taxonomy" id="2741721"/>
    <lineage>
        <taxon>Bacteria</taxon>
        <taxon>Bacillati</taxon>
        <taxon>Actinomycetota</taxon>
        <taxon>Actinomycetes</taxon>
        <taxon>Streptosporangiales</taxon>
        <taxon>Streptosporangiaceae</taxon>
        <taxon>Nonomuraea</taxon>
    </lineage>
</organism>
<dbReference type="InterPro" id="IPR001128">
    <property type="entry name" value="Cyt_P450"/>
</dbReference>
<evidence type="ECO:0000256" key="1">
    <source>
        <dbReference type="ARBA" id="ARBA00010617"/>
    </source>
</evidence>
<proteinExistence type="inferred from homology"/>
<dbReference type="PANTHER" id="PTHR46696:SF1">
    <property type="entry name" value="CYTOCHROME P450 YJIB-RELATED"/>
    <property type="match status" value="1"/>
</dbReference>
<evidence type="ECO:0000313" key="4">
    <source>
        <dbReference type="Proteomes" id="UP000586042"/>
    </source>
</evidence>
<keyword evidence="4" id="KW-1185">Reference proteome</keyword>
<dbReference type="PRINTS" id="PR00385">
    <property type="entry name" value="P450"/>
</dbReference>
<comment type="similarity">
    <text evidence="1 2">Belongs to the cytochrome P450 family.</text>
</comment>
<evidence type="ECO:0000313" key="3">
    <source>
        <dbReference type="EMBL" id="NUW34453.1"/>
    </source>
</evidence>
<dbReference type="Pfam" id="PF00067">
    <property type="entry name" value="p450"/>
    <property type="match status" value="1"/>
</dbReference>
<dbReference type="InterPro" id="IPR017972">
    <property type="entry name" value="Cyt_P450_CS"/>
</dbReference>
<dbReference type="AlphaFoldDB" id="A0A7Y6IA09"/>
<evidence type="ECO:0000256" key="2">
    <source>
        <dbReference type="RuleBase" id="RU000461"/>
    </source>
</evidence>
<comment type="caution">
    <text evidence="3">The sequence shown here is derived from an EMBL/GenBank/DDBJ whole genome shotgun (WGS) entry which is preliminary data.</text>
</comment>
<dbReference type="GO" id="GO:0004497">
    <property type="term" value="F:monooxygenase activity"/>
    <property type="evidence" value="ECO:0007669"/>
    <property type="project" value="UniProtKB-KW"/>
</dbReference>
<keyword evidence="2" id="KW-0349">Heme</keyword>
<dbReference type="PROSITE" id="PS00086">
    <property type="entry name" value="CYTOCHROME_P450"/>
    <property type="match status" value="1"/>
</dbReference>
<dbReference type="InterPro" id="IPR036396">
    <property type="entry name" value="Cyt_P450_sf"/>
</dbReference>
<protein>
    <submittedName>
        <fullName evidence="3">Cytochrome P450</fullName>
    </submittedName>
</protein>
<reference evidence="3 4" key="1">
    <citation type="submission" date="2020-06" db="EMBL/GenBank/DDBJ databases">
        <title>Nonomuraea sp. SMC257, a novel actinomycete isolated from soil.</title>
        <authorList>
            <person name="Chanama M."/>
        </authorList>
    </citation>
    <scope>NUCLEOTIDE SEQUENCE [LARGE SCALE GENOMIC DNA]</scope>
    <source>
        <strain evidence="3 4">SMC257</strain>
    </source>
</reference>
<keyword evidence="2" id="KW-0479">Metal-binding</keyword>
<keyword evidence="2" id="KW-0560">Oxidoreductase</keyword>
<dbReference type="Proteomes" id="UP000586042">
    <property type="component" value="Unassembled WGS sequence"/>
</dbReference>
<keyword evidence="2" id="KW-0503">Monooxygenase</keyword>
<dbReference type="GO" id="GO:0020037">
    <property type="term" value="F:heme binding"/>
    <property type="evidence" value="ECO:0007669"/>
    <property type="project" value="InterPro"/>
</dbReference>
<accession>A0A7Y6IA09</accession>
<dbReference type="Gene3D" id="1.10.630.10">
    <property type="entry name" value="Cytochrome P450"/>
    <property type="match status" value="1"/>
</dbReference>
<dbReference type="PANTHER" id="PTHR46696">
    <property type="entry name" value="P450, PUTATIVE (EUROFUNG)-RELATED"/>
    <property type="match status" value="1"/>
</dbReference>
<dbReference type="GO" id="GO:0005506">
    <property type="term" value="F:iron ion binding"/>
    <property type="evidence" value="ECO:0007669"/>
    <property type="project" value="InterPro"/>
</dbReference>
<dbReference type="GO" id="GO:0016705">
    <property type="term" value="F:oxidoreductase activity, acting on paired donors, with incorporation or reduction of molecular oxygen"/>
    <property type="evidence" value="ECO:0007669"/>
    <property type="project" value="InterPro"/>
</dbReference>
<sequence>MSAEPVVEVNPFECPMQSMREKPQVHDELRAGGPLVRAQAPAGGPVWVVTDFTLAKSVLADPRFVKDPGLAPEAWHGIEDGLDNPEPEYRPYTLIAVDGEDHRRLRRVHAPAFNPRRLAASTDRVTTIARNLFTDLADASDASGQPAELIDGFAYNFPLLVISDLLGVPVTDPIMARKAVSAMKQLALGTASDAEYDTSSLEELLSQAVGSAMEGTADTMTRVLYERGLAEFGELPPDKLVYMIMGLIFAGHDTTGSFLGFLLAETLAGHLAPDADAGEFVEEMLREHPPVPYTLWRFTAQEVVLGGAVLPPGSPVLIDIEGINAHREDPASRRLTFGDGAHYCIGEQLAQLESRVMIQVLRDDFPHARLAVPFDDLRWGRKGSQTARLTELPTWLRPR</sequence>
<name>A0A7Y6IA09_9ACTN</name>
<dbReference type="InterPro" id="IPR002397">
    <property type="entry name" value="Cyt_P450_B"/>
</dbReference>